<reference evidence="1 2" key="1">
    <citation type="journal article" date="2014" name="Genome Announc.">
        <title>Draft Genome Sequence of Streptomyces roseochromogenes subsp. oscitans DS 12.976, Producer of the Aminocoumarin Antibiotic Clorobiocin.</title>
        <authorList>
            <person name="Ruckert C."/>
            <person name="Kalinowski J."/>
            <person name="Heide L."/>
            <person name="Apel A.K."/>
        </authorList>
    </citation>
    <scope>NUCLEOTIDE SEQUENCE [LARGE SCALE GENOMIC DNA]</scope>
    <source>
        <strain evidence="1 2">DS 12.976</strain>
    </source>
</reference>
<dbReference type="STRING" id="1352936.M878_29100"/>
<name>V6K8W1_STRRC</name>
<keyword evidence="2" id="KW-1185">Reference proteome</keyword>
<dbReference type="EMBL" id="AWQX01000249">
    <property type="protein sequence ID" value="EST25404.1"/>
    <property type="molecule type" value="Genomic_DNA"/>
</dbReference>
<dbReference type="InterPro" id="IPR029063">
    <property type="entry name" value="SAM-dependent_MTases_sf"/>
</dbReference>
<accession>V6K8W1</accession>
<comment type="caution">
    <text evidence="1">The sequence shown here is derived from an EMBL/GenBank/DDBJ whole genome shotgun (WGS) entry which is preliminary data.</text>
</comment>
<dbReference type="Proteomes" id="UP000017984">
    <property type="component" value="Chromosome"/>
</dbReference>
<proteinExistence type="predicted"/>
<sequence length="49" mass="5672">MTVTTSDTDEARRLRRDLAAALAEKGDLTDPVWRKVFEEVPRHVFVPEF</sequence>
<evidence type="ECO:0000313" key="2">
    <source>
        <dbReference type="Proteomes" id="UP000017984"/>
    </source>
</evidence>
<organism evidence="1 2">
    <name type="scientific">Streptomyces roseochromogenus subsp. oscitans DS 12.976</name>
    <dbReference type="NCBI Taxonomy" id="1352936"/>
    <lineage>
        <taxon>Bacteria</taxon>
        <taxon>Bacillati</taxon>
        <taxon>Actinomycetota</taxon>
        <taxon>Actinomycetes</taxon>
        <taxon>Kitasatosporales</taxon>
        <taxon>Streptomycetaceae</taxon>
        <taxon>Streptomyces</taxon>
    </lineage>
</organism>
<dbReference type="AlphaFoldDB" id="V6K8W1"/>
<gene>
    <name evidence="1" type="ORF">M878_29100</name>
</gene>
<dbReference type="RefSeq" id="WP_023550486.1">
    <property type="nucleotide sequence ID" value="NZ_CM002285.1"/>
</dbReference>
<evidence type="ECO:0000313" key="1">
    <source>
        <dbReference type="EMBL" id="EST25404.1"/>
    </source>
</evidence>
<dbReference type="PATRIC" id="fig|1352936.5.peg.6069"/>
<dbReference type="HOGENOM" id="CLU_3141358_0_0_11"/>
<dbReference type="Gene3D" id="3.40.50.150">
    <property type="entry name" value="Vaccinia Virus protein VP39"/>
    <property type="match status" value="1"/>
</dbReference>
<protein>
    <submittedName>
        <fullName evidence="1">Uncharacterized protein</fullName>
    </submittedName>
</protein>